<dbReference type="PANTHER" id="PTHR33478">
    <property type="entry name" value="EXTRACELLULAR METALLOPROTEINASE MEP"/>
    <property type="match status" value="1"/>
</dbReference>
<protein>
    <submittedName>
        <fullName evidence="13">DUF11 domain-containing protein</fullName>
    </submittedName>
</protein>
<dbReference type="InterPro" id="IPR001842">
    <property type="entry name" value="Peptidase_M36"/>
</dbReference>
<keyword evidence="10" id="KW-0482">Metalloprotease</keyword>
<dbReference type="Pfam" id="PF01345">
    <property type="entry name" value="DUF11"/>
    <property type="match status" value="6"/>
</dbReference>
<feature type="domain" description="P/Homo B" evidence="12">
    <location>
        <begin position="826"/>
        <end position="997"/>
    </location>
</feature>
<comment type="subcellular location">
    <subcellularLocation>
        <location evidence="2">Secreted</location>
    </subcellularLocation>
</comment>
<evidence type="ECO:0000256" key="6">
    <source>
        <dbReference type="ARBA" id="ARBA00022723"/>
    </source>
</evidence>
<keyword evidence="8" id="KW-0378">Hydrolase</keyword>
<gene>
    <name evidence="13" type="ORF">G4L39_11665</name>
</gene>
<organism evidence="13 14">
    <name type="scientific">Limisphaera ngatamarikiensis</name>
    <dbReference type="NCBI Taxonomy" id="1324935"/>
    <lineage>
        <taxon>Bacteria</taxon>
        <taxon>Pseudomonadati</taxon>
        <taxon>Verrucomicrobiota</taxon>
        <taxon>Verrucomicrobiia</taxon>
        <taxon>Limisphaerales</taxon>
        <taxon>Limisphaeraceae</taxon>
        <taxon>Limisphaera</taxon>
    </lineage>
</organism>
<keyword evidence="11" id="KW-0865">Zymogen</keyword>
<evidence type="ECO:0000256" key="7">
    <source>
        <dbReference type="ARBA" id="ARBA00022729"/>
    </source>
</evidence>
<dbReference type="Gene3D" id="1.10.390.10">
    <property type="entry name" value="Neutral Protease Domain 2"/>
    <property type="match status" value="1"/>
</dbReference>
<comment type="similarity">
    <text evidence="3">Belongs to the peptidase M36 family.</text>
</comment>
<dbReference type="InterPro" id="IPR011096">
    <property type="entry name" value="FTP_domain"/>
</dbReference>
<dbReference type="Proteomes" id="UP000477311">
    <property type="component" value="Unassembled WGS sequence"/>
</dbReference>
<keyword evidence="14" id="KW-1185">Reference proteome</keyword>
<keyword evidence="9" id="KW-0862">Zinc</keyword>
<dbReference type="GO" id="GO:0004252">
    <property type="term" value="F:serine-type endopeptidase activity"/>
    <property type="evidence" value="ECO:0007669"/>
    <property type="project" value="InterPro"/>
</dbReference>
<sequence length="2382" mass="251958">MPLWRRWTRADRAALGVVLACWLGWSPDAGALWAWDRNATLPDQDLRGAPGVAPGDWARRQQALARLQQELPGTKVDYDPLVGSARYVRRLSGFLTPPAGGWSGPTAAAVPPADPESIVKAFLDSHRDVFGHGGEVLDQAQRVRDTVSPHSGLRTVVWQQELAGRPVFEAELIANLTARGELVSISSRMLADPAVAADLGSPNWAARLGQPQVREALAIEKAAAGVGAAGAGSEVTGTGEVLANGYRRYFLRGRPLLLREVWLPLDGSRLRPAWEIHFPKPGSPEQYQMVVDAETGEIWLRRQTTFFISDASYRVYTSDSPSPFTPGWPTPNPAQPPYTNRILVTLSALDITASPNGWINDGDNETRGNNADCFLDRDFDFQPDGPRPQGNPPRVFDFPLDLNQEPIEYTNASIVQMFYWVNWYHDRLYQLGFTESAGNFQQDNFGRGGLGNDPIIGYVQSGADAGLFNNAFFIPSQDGFPGQIAMFLWNYPTPDRDGSLDAEVILHEATHGLTTRLVGAGNGMTALQSRGLGEGWSDFYALALLSEPGDDVDGVYPMGGYVTYQFAGLQQNYYFGIRRYPYSTDMSKNPLTFKDIDPNQISPHPGVPRSPIWPFDPREASEEHNQGEVWCAILWDVRANLIRKYGYAGNEIMLQLVTDGLKLCPPNPDFIEARDAIILADLVATGGANARELWTGFAKRGLGFSARSPGSRTTVGVVEAYDTPGLTVVGAIVAGGNGNGLVDNNECNDLYLLVANFNNFTATRVRARVTTTTPGVGLGNRESDYLDLPPLAVGTNLVPFQLSTAPYLVCGTPVVLQVALESDQEQVAQTWTLNTGLLGEVRRFDSDQRVPIPDNDPVGASSPIVVSNITSALRKVAVSVYITHTWVGDLRLELEAPDGTRIVLSDRNGGAGDNYGVACSPDRRRTTFDDDGPLPIGSGIPPYLGTFRPQQPLATLVGKSGDAVNGIWRLRVVDQEQLDTGAIECWSLFLWPAECTDGGGSCPGADLAVSLSAAPEPVMVGSNLIYTITVTNRGPSTGRSTVVRHDLPPDVIYVSSRASRGSVTPAGGSVVWNVGDLPFARAGELQVVTLPVKAGVLTSRAMVTSLDPDGDLSNNEASVVSRAMPQASDLVLEASAAPENALRGQPLEYRLRLRNLGPSPASGVRVTNELAASYVLQNVTLSQGSWSATAAGLIWTVGTLATGAEAELVMQGIPVAEGTLLWRARASALQGDPFPENNQIELRTTVGPAANLVLQAAAVPNPAVVALPFQYVLVVSNAGPSRASSVALNATLSTGQSVVSNYTSRGTISGRSNEWTAALGNLLPGERAVVVLTAVAGTPGSFGFRADVASAQVDPADGDNHAALQVLVRPPFVEIINAGATLTAESVRPPNGALDENETVTVELRLRNSGNVDNTNLVATLLPGNGVENPSGPQNYGVLPAGGMPVGREFTFTARPTPDGVVRAILQLTDNGQPLPNVEFQFRLPRTLTFSNSQLIEILDNRPARPYPSTISISGVTGTVGRVTLTLSDLNHTYAPDIQMLLVGPRGQKSLLMAGAGAPYGVAHATVQLDDTADQPLPQDDALVSGRYRPAVYGPVSDFAAPAPAAPYEVGLSPFAGMDPNGTWSLYVRDATAGDAGQVAGGWSLTLYMVTPVNRLADLQLSASPTVATRLDQPVEVTFAITNRGPDSARGVVFASEWPGGLRPVSVQTPTGNAWVDGQTVRLLLDELAPNAGVVVRVTAEPAQSGTFEVSAAVSSADVDLNASDNSVTTQVSVNPPRADLTLTMEAATLNAVVGRLVELRLTLTNRGPEGALRPRIRVPLPVGLEFVSGTAQGGLVEPADDTVIVRYGRLLPGESSEVVLVLRGVRAAQGEIRAEATSESAEPSPMDNVAVAALSIVPPQPKIVIAGMKLTAESATPANGALDPGEEVVLALGLRNVGELPTENLVVQLADTGGVAAPGPVQTYGALEPEGDVVWRTFTFTVARPAGATVEATWNLQDGTTALPALTRVLRVTEPRVVENAAAIAIPERGPATPYPSVIQVEGLSGVVTGVRVSLNGLTHGYPDDLDVLLVSPSGRRVVLMSDAGGGWAVTNLTVGFDGAAGWAVPDNLRLTNGVYAPADYEPGDNLPLPAPQRPYATALQALLGTNPNGEWGLYVADDFAGERGSIARGWTLELTTGEPVSPLSSLRLTGSASTPSVSSGGTVTYTWELSNGGPAAAEDAVLNVSLPTGAVVQDVTVSQGSATTKPSGVQVALGTVDAGQVVQVRLTVRLTVVGTATITAAADTANTDLDLSDNSASVVTEVVGVVPPRLTGEWDPQTGSFRVTLAGQAGQTYRLQVSEDLRTWTDLQTQTVPGSGEIKFTDPDAAGRPQRFYRAVLVQP</sequence>
<evidence type="ECO:0000256" key="2">
    <source>
        <dbReference type="ARBA" id="ARBA00004613"/>
    </source>
</evidence>
<evidence type="ECO:0000256" key="11">
    <source>
        <dbReference type="ARBA" id="ARBA00023145"/>
    </source>
</evidence>
<evidence type="ECO:0000313" key="14">
    <source>
        <dbReference type="Proteomes" id="UP000477311"/>
    </source>
</evidence>
<evidence type="ECO:0000313" key="13">
    <source>
        <dbReference type="EMBL" id="NGO40043.1"/>
    </source>
</evidence>
<dbReference type="Gene3D" id="3.10.170.10">
    <property type="match status" value="1"/>
</dbReference>
<dbReference type="SUPFAM" id="SSF49785">
    <property type="entry name" value="Galactose-binding domain-like"/>
    <property type="match status" value="3"/>
</dbReference>
<keyword evidence="6" id="KW-0479">Metal-binding</keyword>
<name>A0A6M1RQU6_9BACT</name>
<reference evidence="13 14" key="1">
    <citation type="submission" date="2020-02" db="EMBL/GenBank/DDBJ databases">
        <title>Draft genome sequence of Limisphaera ngatamarikiensis NGM72.4T, a thermophilic Verrucomicrobia grouped in subdivision 3.</title>
        <authorList>
            <person name="Carere C.R."/>
            <person name="Steen J."/>
            <person name="Hugenholtz P."/>
            <person name="Stott M.B."/>
        </authorList>
    </citation>
    <scope>NUCLEOTIDE SEQUENCE [LARGE SCALE GENOMIC DNA]</scope>
    <source>
        <strain evidence="13 14">NGM72.4</strain>
    </source>
</reference>
<dbReference type="InterPro" id="IPR008979">
    <property type="entry name" value="Galactose-bd-like_sf"/>
</dbReference>
<proteinExistence type="inferred from homology"/>
<evidence type="ECO:0000256" key="10">
    <source>
        <dbReference type="ARBA" id="ARBA00023049"/>
    </source>
</evidence>
<comment type="cofactor">
    <cofactor evidence="1">
        <name>Zn(2+)</name>
        <dbReference type="ChEBI" id="CHEBI:29105"/>
    </cofactor>
</comment>
<dbReference type="RefSeq" id="WP_165108360.1">
    <property type="nucleotide sequence ID" value="NZ_JAAKYA010000079.1"/>
</dbReference>
<dbReference type="InterPro" id="IPR002884">
    <property type="entry name" value="P_dom"/>
</dbReference>
<dbReference type="InterPro" id="IPR050371">
    <property type="entry name" value="Fungal_virulence_M36"/>
</dbReference>
<dbReference type="SUPFAM" id="SSF55486">
    <property type="entry name" value="Metalloproteases ('zincins'), catalytic domain"/>
    <property type="match status" value="1"/>
</dbReference>
<dbReference type="PANTHER" id="PTHR33478:SF1">
    <property type="entry name" value="EXTRACELLULAR METALLOPROTEINASE MEP"/>
    <property type="match status" value="1"/>
</dbReference>
<dbReference type="Pfam" id="PF02128">
    <property type="entry name" value="Peptidase_M36"/>
    <property type="match status" value="1"/>
</dbReference>
<evidence type="ECO:0000256" key="3">
    <source>
        <dbReference type="ARBA" id="ARBA00006006"/>
    </source>
</evidence>
<dbReference type="NCBIfam" id="TIGR01451">
    <property type="entry name" value="B_ant_repeat"/>
    <property type="match status" value="2"/>
</dbReference>
<dbReference type="InterPro" id="IPR027268">
    <property type="entry name" value="Peptidase_M4/M1_CTD_sf"/>
</dbReference>
<keyword evidence="7" id="KW-0732">Signal</keyword>
<evidence type="ECO:0000256" key="1">
    <source>
        <dbReference type="ARBA" id="ARBA00001947"/>
    </source>
</evidence>
<feature type="domain" description="P/Homo B" evidence="12">
    <location>
        <begin position="2012"/>
        <end position="2183"/>
    </location>
</feature>
<evidence type="ECO:0000256" key="8">
    <source>
        <dbReference type="ARBA" id="ARBA00022801"/>
    </source>
</evidence>
<dbReference type="Pfam" id="PF01483">
    <property type="entry name" value="P_proprotein"/>
    <property type="match status" value="1"/>
</dbReference>
<evidence type="ECO:0000256" key="9">
    <source>
        <dbReference type="ARBA" id="ARBA00022833"/>
    </source>
</evidence>
<dbReference type="Pfam" id="PF07504">
    <property type="entry name" value="FTP"/>
    <property type="match status" value="1"/>
</dbReference>
<dbReference type="InterPro" id="IPR013783">
    <property type="entry name" value="Ig-like_fold"/>
</dbReference>
<dbReference type="GO" id="GO:0004222">
    <property type="term" value="F:metalloendopeptidase activity"/>
    <property type="evidence" value="ECO:0007669"/>
    <property type="project" value="InterPro"/>
</dbReference>
<evidence type="ECO:0000259" key="12">
    <source>
        <dbReference type="PROSITE" id="PS51829"/>
    </source>
</evidence>
<accession>A0A6M1RQU6</accession>
<evidence type="ECO:0000256" key="4">
    <source>
        <dbReference type="ARBA" id="ARBA00022525"/>
    </source>
</evidence>
<keyword evidence="5" id="KW-0645">Protease</keyword>
<dbReference type="CDD" id="cd09596">
    <property type="entry name" value="M36"/>
    <property type="match status" value="1"/>
</dbReference>
<dbReference type="InterPro" id="IPR001434">
    <property type="entry name" value="OmcB-like_DUF11"/>
</dbReference>
<dbReference type="Gene3D" id="2.60.120.260">
    <property type="entry name" value="Galactose-binding domain-like"/>
    <property type="match status" value="3"/>
</dbReference>
<dbReference type="InterPro" id="IPR047589">
    <property type="entry name" value="DUF11_rpt"/>
</dbReference>
<evidence type="ECO:0000256" key="5">
    <source>
        <dbReference type="ARBA" id="ARBA00022670"/>
    </source>
</evidence>
<dbReference type="GO" id="GO:0008270">
    <property type="term" value="F:zinc ion binding"/>
    <property type="evidence" value="ECO:0007669"/>
    <property type="project" value="InterPro"/>
</dbReference>
<dbReference type="GO" id="GO:0005615">
    <property type="term" value="C:extracellular space"/>
    <property type="evidence" value="ECO:0007669"/>
    <property type="project" value="InterPro"/>
</dbReference>
<dbReference type="PROSITE" id="PS51829">
    <property type="entry name" value="P_HOMO_B"/>
    <property type="match status" value="3"/>
</dbReference>
<dbReference type="EMBL" id="JAAKYA010000079">
    <property type="protein sequence ID" value="NGO40043.1"/>
    <property type="molecule type" value="Genomic_DNA"/>
</dbReference>
<dbReference type="Gene3D" id="2.60.40.10">
    <property type="entry name" value="Immunoglobulins"/>
    <property type="match status" value="4"/>
</dbReference>
<feature type="domain" description="P/Homo B" evidence="12">
    <location>
        <begin position="1483"/>
        <end position="1653"/>
    </location>
</feature>
<dbReference type="GO" id="GO:0006508">
    <property type="term" value="P:proteolysis"/>
    <property type="evidence" value="ECO:0007669"/>
    <property type="project" value="UniProtKB-KW"/>
</dbReference>
<keyword evidence="4" id="KW-0964">Secreted</keyword>
<comment type="caution">
    <text evidence="13">The sequence shown here is derived from an EMBL/GenBank/DDBJ whole genome shotgun (WGS) entry which is preliminary data.</text>
</comment>